<dbReference type="InterPro" id="IPR006368">
    <property type="entry name" value="GDP_Man_deHydtase"/>
</dbReference>
<feature type="domain" description="NAD(P)-binding" evidence="8">
    <location>
        <begin position="6"/>
        <end position="314"/>
    </location>
</feature>
<comment type="function">
    <text evidence="6 7">Catalyzes the conversion of GDP-D-mannose to GDP-4-dehydro-6-deoxy-D-mannose.</text>
</comment>
<dbReference type="HAMAP" id="MF_00955">
    <property type="entry name" value="GDP_Man_dehydratase"/>
    <property type="match status" value="1"/>
</dbReference>
<dbReference type="AlphaFoldDB" id="A0A1F7HU48"/>
<dbReference type="PANTHER" id="PTHR43715">
    <property type="entry name" value="GDP-MANNOSE 4,6-DEHYDRATASE"/>
    <property type="match status" value="1"/>
</dbReference>
<comment type="cofactor">
    <cofactor evidence="2 7">
        <name>NADP(+)</name>
        <dbReference type="ChEBI" id="CHEBI:58349"/>
    </cofactor>
</comment>
<protein>
    <recommendedName>
        <fullName evidence="4 7">GDP-mannose 4,6-dehydratase</fullName>
        <ecNumber evidence="4 7">4.2.1.47</ecNumber>
    </recommendedName>
    <alternativeName>
        <fullName evidence="7">GDP-D-mannose dehydratase</fullName>
    </alternativeName>
</protein>
<dbReference type="Pfam" id="PF16363">
    <property type="entry name" value="GDP_Man_Dehyd"/>
    <property type="match status" value="1"/>
</dbReference>
<sequence length="329" mass="37565">MAKTALITGILGQDGPYLAKLLLSKGYKVYGMVRRYSNPNFENLEYLDLTNKIDYMEGDMTDESSLYNVIRVLRPTEVYNLAAQSFVGGSWEMAKLTTEVNSLGVVFLLNGIKLFSPRTKFYQASTSEMFGLSNTNGYQDEKTPFHPRSPYAISKVHAYWTTINFRESFGLFTTNGILFNHESPIRGIQFVTRKISDGVAKIKLGLEKKLYLGNLETKRDWGFAGDYVEAMYLMLQQEKPDDYVVGTGENHTVKEFVKLAFRYGGIPDWEKYVVIDPRFKRPAEVYELKAKADKVTKALGWKPKVSFDELVKTMVEADLKRYGRVSKSR</sequence>
<dbReference type="InterPro" id="IPR016040">
    <property type="entry name" value="NAD(P)-bd_dom"/>
</dbReference>
<comment type="similarity">
    <text evidence="3 7">Belongs to the NAD(P)-dependent epimerase/dehydratase family. GDP-mannose 4,6-dehydratase subfamily.</text>
</comment>
<dbReference type="GO" id="GO:0070401">
    <property type="term" value="F:NADP+ binding"/>
    <property type="evidence" value="ECO:0007669"/>
    <property type="project" value="UniProtKB-UniRule"/>
</dbReference>
<evidence type="ECO:0000313" key="10">
    <source>
        <dbReference type="Proteomes" id="UP000178853"/>
    </source>
</evidence>
<keyword evidence="5 7" id="KW-0456">Lyase</keyword>
<gene>
    <name evidence="7" type="primary">gmd</name>
    <name evidence="9" type="ORF">A3F60_01705</name>
</gene>
<evidence type="ECO:0000256" key="4">
    <source>
        <dbReference type="ARBA" id="ARBA00011989"/>
    </source>
</evidence>
<evidence type="ECO:0000256" key="5">
    <source>
        <dbReference type="ARBA" id="ARBA00023239"/>
    </source>
</evidence>
<dbReference type="PANTHER" id="PTHR43715:SF1">
    <property type="entry name" value="GDP-MANNOSE 4,6 DEHYDRATASE"/>
    <property type="match status" value="1"/>
</dbReference>
<dbReference type="GO" id="GO:0008446">
    <property type="term" value="F:GDP-mannose 4,6-dehydratase activity"/>
    <property type="evidence" value="ECO:0007669"/>
    <property type="project" value="UniProtKB-UniRule"/>
</dbReference>
<evidence type="ECO:0000256" key="6">
    <source>
        <dbReference type="ARBA" id="ARBA00059383"/>
    </source>
</evidence>
<dbReference type="FunFam" id="3.40.50.720:FF:000924">
    <property type="entry name" value="GDP-mannose 4,6 dehydratase"/>
    <property type="match status" value="1"/>
</dbReference>
<dbReference type="SUPFAM" id="SSF51735">
    <property type="entry name" value="NAD(P)-binding Rossmann-fold domains"/>
    <property type="match status" value="1"/>
</dbReference>
<evidence type="ECO:0000313" key="9">
    <source>
        <dbReference type="EMBL" id="OGK34635.1"/>
    </source>
</evidence>
<evidence type="ECO:0000256" key="7">
    <source>
        <dbReference type="HAMAP-Rule" id="MF_00955"/>
    </source>
</evidence>
<comment type="caution">
    <text evidence="7">Lacks conserved residue(s) required for the propagation of feature annotation.</text>
</comment>
<keyword evidence="7" id="KW-0521">NADP</keyword>
<evidence type="ECO:0000256" key="1">
    <source>
        <dbReference type="ARBA" id="ARBA00000188"/>
    </source>
</evidence>
<dbReference type="InterPro" id="IPR036291">
    <property type="entry name" value="NAD(P)-bd_dom_sf"/>
</dbReference>
<dbReference type="EMBL" id="MGAA01000082">
    <property type="protein sequence ID" value="OGK34635.1"/>
    <property type="molecule type" value="Genomic_DNA"/>
</dbReference>
<dbReference type="Gene3D" id="3.90.25.10">
    <property type="entry name" value="UDP-galactose 4-epimerase, domain 1"/>
    <property type="match status" value="1"/>
</dbReference>
<dbReference type="CDD" id="cd05260">
    <property type="entry name" value="GDP_MD_SDR_e"/>
    <property type="match status" value="1"/>
</dbReference>
<accession>A0A1F7HU48</accession>
<dbReference type="Gene3D" id="3.40.50.720">
    <property type="entry name" value="NAD(P)-binding Rossmann-like Domain"/>
    <property type="match status" value="1"/>
</dbReference>
<proteinExistence type="inferred from homology"/>
<dbReference type="EC" id="4.2.1.47" evidence="4 7"/>
<comment type="caution">
    <text evidence="9">The sequence shown here is derived from an EMBL/GenBank/DDBJ whole genome shotgun (WGS) entry which is preliminary data.</text>
</comment>
<reference evidence="9 10" key="1">
    <citation type="journal article" date="2016" name="Nat. Commun.">
        <title>Thousands of microbial genomes shed light on interconnected biogeochemical processes in an aquifer system.</title>
        <authorList>
            <person name="Anantharaman K."/>
            <person name="Brown C.T."/>
            <person name="Hug L.A."/>
            <person name="Sharon I."/>
            <person name="Castelle C.J."/>
            <person name="Probst A.J."/>
            <person name="Thomas B.C."/>
            <person name="Singh A."/>
            <person name="Wilkins M.J."/>
            <person name="Karaoz U."/>
            <person name="Brodie E.L."/>
            <person name="Williams K.H."/>
            <person name="Hubbard S.S."/>
            <person name="Banfield J.F."/>
        </authorList>
    </citation>
    <scope>NUCLEOTIDE SEQUENCE [LARGE SCALE GENOMIC DNA]</scope>
</reference>
<evidence type="ECO:0000256" key="2">
    <source>
        <dbReference type="ARBA" id="ARBA00001937"/>
    </source>
</evidence>
<organism evidence="9 10">
    <name type="scientific">Candidatus Roizmanbacteria bacterium RIFCSPHIGHO2_12_FULL_39_8</name>
    <dbReference type="NCBI Taxonomy" id="1802050"/>
    <lineage>
        <taxon>Bacteria</taxon>
        <taxon>Candidatus Roizmaniibacteriota</taxon>
    </lineage>
</organism>
<evidence type="ECO:0000259" key="8">
    <source>
        <dbReference type="Pfam" id="PF16363"/>
    </source>
</evidence>
<name>A0A1F7HU48_9BACT</name>
<evidence type="ECO:0000256" key="3">
    <source>
        <dbReference type="ARBA" id="ARBA00009263"/>
    </source>
</evidence>
<dbReference type="GO" id="GO:0042351">
    <property type="term" value="P:'de novo' GDP-L-fucose biosynthetic process"/>
    <property type="evidence" value="ECO:0007669"/>
    <property type="project" value="TreeGrafter"/>
</dbReference>
<dbReference type="Proteomes" id="UP000178853">
    <property type="component" value="Unassembled WGS sequence"/>
</dbReference>
<comment type="catalytic activity">
    <reaction evidence="1 7">
        <text>GDP-alpha-D-mannose = GDP-4-dehydro-alpha-D-rhamnose + H2O</text>
        <dbReference type="Rhea" id="RHEA:23820"/>
        <dbReference type="ChEBI" id="CHEBI:15377"/>
        <dbReference type="ChEBI" id="CHEBI:57527"/>
        <dbReference type="ChEBI" id="CHEBI:57964"/>
        <dbReference type="EC" id="4.2.1.47"/>
    </reaction>
</comment>